<dbReference type="OrthoDB" id="397438at2"/>
<accession>D5E5U0</accession>
<comment type="subcellular location">
    <subcellularLocation>
        <location evidence="1">Cell membrane</location>
        <topology evidence="1">Multi-pass membrane protein</topology>
    </subcellularLocation>
</comment>
<evidence type="ECO:0000256" key="6">
    <source>
        <dbReference type="SAM" id="Phobius"/>
    </source>
</evidence>
<dbReference type="InterPro" id="IPR017039">
    <property type="entry name" value="Virul_fac_BrkB"/>
</dbReference>
<dbReference type="STRING" id="512564.MCRO_0512"/>
<dbReference type="Pfam" id="PF03631">
    <property type="entry name" value="Virul_fac_BrkB"/>
    <property type="match status" value="1"/>
</dbReference>
<sequence length="356" mass="41539">MRSSDRNIYKKYYKSFKKEDKQYKKDLKKQRFFPNIVWPNLIKINLYEIIIKFIIKLILYATYFWTFRKSKEKMNAMINRAYIKFSSREFIFIPAASSFYLLVSFVPVIIMNYLILSLFNFASVQNIFNRYFLDIILPKMIPGIETVISFLTTELNGTQAIISLIFLAVTCLWVSSAGYGKIIASQNYIYNHKYLGTNLGNRLKGLIVVLIIAILLSFTVIFTMGLDIMISGYEILNKKVDHNSTIVLFIINSFLFLYLGFILLFKYSPSFKLTFRSINSGALIASIPTWLLVSIFASIAKISDFNKYGPLGIFMYLSIFISMFTYFMYLGIIVNEAYFKTFISQRTEQKKTLFKF</sequence>
<keyword evidence="3 6" id="KW-0812">Transmembrane</keyword>
<evidence type="ECO:0000313" key="8">
    <source>
        <dbReference type="Proteomes" id="UP000001845"/>
    </source>
</evidence>
<dbReference type="eggNOG" id="COG1295">
    <property type="taxonomic scope" value="Bacteria"/>
</dbReference>
<evidence type="ECO:0000256" key="4">
    <source>
        <dbReference type="ARBA" id="ARBA00022989"/>
    </source>
</evidence>
<keyword evidence="4 6" id="KW-1133">Transmembrane helix</keyword>
<proteinExistence type="predicted"/>
<organism evidence="7 8">
    <name type="scientific">Mycoplasma crocodyli (strain ATCC 51981 / MP145)</name>
    <dbReference type="NCBI Taxonomy" id="512564"/>
    <lineage>
        <taxon>Bacteria</taxon>
        <taxon>Bacillati</taxon>
        <taxon>Mycoplasmatota</taxon>
        <taxon>Mollicutes</taxon>
        <taxon>Mycoplasmataceae</taxon>
        <taxon>Mycoplasma</taxon>
    </lineage>
</organism>
<keyword evidence="8" id="KW-1185">Reference proteome</keyword>
<feature type="transmembrane region" description="Helical" evidence="6">
    <location>
        <begin position="160"/>
        <end position="184"/>
    </location>
</feature>
<reference evidence="8" key="1">
    <citation type="submission" date="2010-03" db="EMBL/GenBank/DDBJ databases">
        <title>The complete genome of Mycoplasma crocodyli MP145.</title>
        <authorList>
            <person name="Glass J.I."/>
            <person name="Durkin A.S."/>
            <person name="Hostetler J."/>
            <person name="Jackson J."/>
            <person name="Johnson J."/>
            <person name="May M.A."/>
            <person name="Paralanov V."/>
            <person name="Radune D."/>
            <person name="Szczypinski B."/>
            <person name="Brown D.R."/>
        </authorList>
    </citation>
    <scope>NUCLEOTIDE SEQUENCE [LARGE SCALE GENOMIC DNA]</scope>
    <source>
        <strain evidence="8">ATCC 51981 / MP145</strain>
    </source>
</reference>
<reference evidence="7 8" key="3">
    <citation type="journal article" date="2011" name="J. Bacteriol.">
        <title>Genome sequences of Mycoplasma alligatoris A21JP2T and Mycoplasma crocodyli MP145T.</title>
        <authorList>
            <person name="Brown D.R."/>
            <person name="Farmerie W.G."/>
            <person name="May M."/>
            <person name="Benders G.A."/>
            <person name="Durkin A.S."/>
            <person name="Hlavinka K."/>
            <person name="Hostetler J."/>
            <person name="Jackson J."/>
            <person name="Johnson J."/>
            <person name="Miller R.H."/>
            <person name="Paralanov V."/>
            <person name="Radune D."/>
            <person name="Szczypinski B."/>
            <person name="Glass J.I."/>
        </authorList>
    </citation>
    <scope>NUCLEOTIDE SEQUENCE [LARGE SCALE GENOMIC DNA]</scope>
    <source>
        <strain evidence="8">ATCC 51981 / MP145</strain>
    </source>
</reference>
<feature type="transmembrane region" description="Helical" evidence="6">
    <location>
        <begin position="205"/>
        <end position="226"/>
    </location>
</feature>
<evidence type="ECO:0000256" key="5">
    <source>
        <dbReference type="ARBA" id="ARBA00023136"/>
    </source>
</evidence>
<feature type="transmembrane region" description="Helical" evidence="6">
    <location>
        <begin position="246"/>
        <end position="265"/>
    </location>
</feature>
<feature type="transmembrane region" description="Helical" evidence="6">
    <location>
        <begin position="311"/>
        <end position="334"/>
    </location>
</feature>
<protein>
    <submittedName>
        <fullName evidence="7">Putative membrane protein</fullName>
    </submittedName>
</protein>
<dbReference type="Proteomes" id="UP000001845">
    <property type="component" value="Chromosome"/>
</dbReference>
<keyword evidence="2" id="KW-1003">Cell membrane</keyword>
<feature type="transmembrane region" description="Helical" evidence="6">
    <location>
        <begin position="49"/>
        <end position="67"/>
    </location>
</feature>
<evidence type="ECO:0000256" key="3">
    <source>
        <dbReference type="ARBA" id="ARBA00022692"/>
    </source>
</evidence>
<dbReference type="AlphaFoldDB" id="D5E5U0"/>
<dbReference type="HOGENOM" id="CLU_064714_0_0_14"/>
<gene>
    <name evidence="7" type="ordered locus">MCRO_0512</name>
</gene>
<name>D5E5U0_MYCCM</name>
<evidence type="ECO:0000256" key="2">
    <source>
        <dbReference type="ARBA" id="ARBA00022475"/>
    </source>
</evidence>
<keyword evidence="5 6" id="KW-0472">Membrane</keyword>
<evidence type="ECO:0000256" key="1">
    <source>
        <dbReference type="ARBA" id="ARBA00004651"/>
    </source>
</evidence>
<dbReference type="GO" id="GO:0005886">
    <property type="term" value="C:plasma membrane"/>
    <property type="evidence" value="ECO:0007669"/>
    <property type="project" value="UniProtKB-SubCell"/>
</dbReference>
<evidence type="ECO:0000313" key="7">
    <source>
        <dbReference type="EMBL" id="ADE19775.1"/>
    </source>
</evidence>
<feature type="transmembrane region" description="Helical" evidence="6">
    <location>
        <begin position="90"/>
        <end position="115"/>
    </location>
</feature>
<reference key="2">
    <citation type="submission" date="2010-03" db="EMBL/GenBank/DDBJ databases">
        <authorList>
            <person name="Ma Z."/>
            <person name="Wang X."/>
            <person name="Liu H."/>
        </authorList>
    </citation>
    <scope>NUCLEOTIDE SEQUENCE</scope>
    <source>
        <strain>MP145</strain>
    </source>
</reference>
<dbReference type="EMBL" id="CP001991">
    <property type="protein sequence ID" value="ADE19775.1"/>
    <property type="molecule type" value="Genomic_DNA"/>
</dbReference>
<feature type="transmembrane region" description="Helical" evidence="6">
    <location>
        <begin position="277"/>
        <end position="299"/>
    </location>
</feature>
<dbReference type="KEGG" id="mcd:MCRO_0512"/>
<dbReference type="RefSeq" id="WP_013054551.1">
    <property type="nucleotide sequence ID" value="NC_014014.1"/>
</dbReference>